<sequence>MYLHKLGSTKPNSKASYTSFTLNAMTGWKGDRKAEQGRVYVGVGRNAKEYLSRINLLKDFQVAKRRGGTFGLVLYTLQQLSLSVSMDASTDVSIVVSVLLQLKNVQVPSSPEENVLSRLCGLCARDRVAYRLGG</sequence>
<organism evidence="1 2">
    <name type="scientific">Vespula maculifrons</name>
    <name type="common">Eastern yellow jacket</name>
    <name type="synonym">Wasp</name>
    <dbReference type="NCBI Taxonomy" id="7453"/>
    <lineage>
        <taxon>Eukaryota</taxon>
        <taxon>Metazoa</taxon>
        <taxon>Ecdysozoa</taxon>
        <taxon>Arthropoda</taxon>
        <taxon>Hexapoda</taxon>
        <taxon>Insecta</taxon>
        <taxon>Pterygota</taxon>
        <taxon>Neoptera</taxon>
        <taxon>Endopterygota</taxon>
        <taxon>Hymenoptera</taxon>
        <taxon>Apocrita</taxon>
        <taxon>Aculeata</taxon>
        <taxon>Vespoidea</taxon>
        <taxon>Vespidae</taxon>
        <taxon>Vespinae</taxon>
        <taxon>Vespula</taxon>
    </lineage>
</organism>
<keyword evidence="2" id="KW-1185">Reference proteome</keyword>
<evidence type="ECO:0000313" key="2">
    <source>
        <dbReference type="Proteomes" id="UP001607303"/>
    </source>
</evidence>
<name>A0ABD2BAQ7_VESMC</name>
<accession>A0ABD2BAQ7</accession>
<protein>
    <submittedName>
        <fullName evidence="1">Uncharacterized protein</fullName>
    </submittedName>
</protein>
<dbReference type="AlphaFoldDB" id="A0ABD2BAQ7"/>
<evidence type="ECO:0000313" key="1">
    <source>
        <dbReference type="EMBL" id="KAL2729815.1"/>
    </source>
</evidence>
<proteinExistence type="predicted"/>
<dbReference type="EMBL" id="JAYRBN010000091">
    <property type="protein sequence ID" value="KAL2729815.1"/>
    <property type="molecule type" value="Genomic_DNA"/>
</dbReference>
<reference evidence="1 2" key="1">
    <citation type="journal article" date="2024" name="Ann. Entomol. Soc. Am.">
        <title>Genomic analyses of the southern and eastern yellowjacket wasps (Hymenoptera: Vespidae) reveal evolutionary signatures of social life.</title>
        <authorList>
            <person name="Catto M.A."/>
            <person name="Caine P.B."/>
            <person name="Orr S.E."/>
            <person name="Hunt B.G."/>
            <person name="Goodisman M.A.D."/>
        </authorList>
    </citation>
    <scope>NUCLEOTIDE SEQUENCE [LARGE SCALE GENOMIC DNA]</scope>
    <source>
        <strain evidence="1">232</strain>
        <tissue evidence="1">Head and thorax</tissue>
    </source>
</reference>
<comment type="caution">
    <text evidence="1">The sequence shown here is derived from an EMBL/GenBank/DDBJ whole genome shotgun (WGS) entry which is preliminary data.</text>
</comment>
<gene>
    <name evidence="1" type="ORF">V1477_015626</name>
</gene>
<dbReference type="Proteomes" id="UP001607303">
    <property type="component" value="Unassembled WGS sequence"/>
</dbReference>